<dbReference type="GO" id="GO:0004022">
    <property type="term" value="F:alcohol dehydrogenase (NAD+) activity"/>
    <property type="evidence" value="ECO:0007669"/>
    <property type="project" value="TreeGrafter"/>
</dbReference>
<dbReference type="Pfam" id="PF00107">
    <property type="entry name" value="ADH_zinc_N"/>
    <property type="match status" value="1"/>
</dbReference>
<evidence type="ECO:0000259" key="7">
    <source>
        <dbReference type="Pfam" id="PF00107"/>
    </source>
</evidence>
<organism evidence="8">
    <name type="scientific">Pseudogymnoascus destructans</name>
    <dbReference type="NCBI Taxonomy" id="655981"/>
    <lineage>
        <taxon>Eukaryota</taxon>
        <taxon>Fungi</taxon>
        <taxon>Dikarya</taxon>
        <taxon>Ascomycota</taxon>
        <taxon>Pezizomycotina</taxon>
        <taxon>Leotiomycetes</taxon>
        <taxon>Thelebolales</taxon>
        <taxon>Thelebolaceae</taxon>
        <taxon>Pseudogymnoascus</taxon>
    </lineage>
</organism>
<evidence type="ECO:0000256" key="6">
    <source>
        <dbReference type="ARBA" id="ARBA00023027"/>
    </source>
</evidence>
<dbReference type="Gene3D" id="3.40.50.720">
    <property type="entry name" value="NAD(P)-binding Rossmann-like Domain"/>
    <property type="match status" value="1"/>
</dbReference>
<dbReference type="eggNOG" id="KOG0023">
    <property type="taxonomic scope" value="Eukaryota"/>
</dbReference>
<dbReference type="GO" id="GO:0005737">
    <property type="term" value="C:cytoplasm"/>
    <property type="evidence" value="ECO:0007669"/>
    <property type="project" value="TreeGrafter"/>
</dbReference>
<comment type="cofactor">
    <cofactor evidence="1">
        <name>Zn(2+)</name>
        <dbReference type="ChEBI" id="CHEBI:29105"/>
    </cofactor>
</comment>
<keyword evidence="5" id="KW-0560">Oxidoreductase</keyword>
<keyword evidence="6" id="KW-0520">NAD</keyword>
<evidence type="ECO:0000256" key="5">
    <source>
        <dbReference type="ARBA" id="ARBA00023002"/>
    </source>
</evidence>
<reference evidence="8" key="1">
    <citation type="submission" date="2016-03" db="EMBL/GenBank/DDBJ databases">
        <title>Updated assembly of Pseudogymnoascus destructans, the fungus causing white-nose syndrome of bats.</title>
        <authorList>
            <person name="Palmer J.M."/>
            <person name="Drees K.P."/>
            <person name="Foster J.T."/>
            <person name="Lindner D.L."/>
        </authorList>
    </citation>
    <scope>NUCLEOTIDE SEQUENCE [LARGE SCALE GENOMIC DNA]</scope>
    <source>
        <strain evidence="8">20631-21</strain>
    </source>
</reference>
<dbReference type="PANTHER" id="PTHR42940">
    <property type="entry name" value="ALCOHOL DEHYDROGENASE 1-RELATED"/>
    <property type="match status" value="1"/>
</dbReference>
<name>A0A176ZZW7_9PEZI</name>
<comment type="similarity">
    <text evidence="2">Belongs to the zinc-containing alcohol dehydrogenase family.</text>
</comment>
<dbReference type="InterPro" id="IPR013149">
    <property type="entry name" value="ADH-like_C"/>
</dbReference>
<feature type="domain" description="Alcohol dehydrogenase-like C-terminal" evidence="7">
    <location>
        <begin position="71"/>
        <end position="201"/>
    </location>
</feature>
<evidence type="ECO:0000256" key="3">
    <source>
        <dbReference type="ARBA" id="ARBA00022723"/>
    </source>
</evidence>
<evidence type="ECO:0000313" key="8">
    <source>
        <dbReference type="EMBL" id="OAF54870.1"/>
    </source>
</evidence>
<evidence type="ECO:0000256" key="1">
    <source>
        <dbReference type="ARBA" id="ARBA00001947"/>
    </source>
</evidence>
<dbReference type="FunFam" id="3.40.50.720:FF:000039">
    <property type="entry name" value="Alcohol dehydrogenase AdhP"/>
    <property type="match status" value="1"/>
</dbReference>
<dbReference type="RefSeq" id="XP_024320173.1">
    <property type="nucleotide sequence ID" value="XM_024472181.1"/>
</dbReference>
<dbReference type="AlphaFoldDB" id="A0A176ZZW7"/>
<protein>
    <submittedName>
        <fullName evidence="8">Alcohol dehydrogenase</fullName>
    </submittedName>
</protein>
<gene>
    <name evidence="8" type="primary">ADH1</name>
    <name evidence="8" type="ORF">VC83_08635</name>
</gene>
<accession>A0A176ZZW7</accession>
<dbReference type="PANTHER" id="PTHR42940:SF3">
    <property type="entry name" value="ALCOHOL DEHYDROGENASE 1-RELATED"/>
    <property type="match status" value="1"/>
</dbReference>
<dbReference type="GO" id="GO:0046872">
    <property type="term" value="F:metal ion binding"/>
    <property type="evidence" value="ECO:0007669"/>
    <property type="project" value="UniProtKB-KW"/>
</dbReference>
<dbReference type="SUPFAM" id="SSF51735">
    <property type="entry name" value="NAD(P)-binding Rossmann-fold domains"/>
    <property type="match status" value="1"/>
</dbReference>
<sequence length="239" mass="25334">MSQSDSVRLHGDGTFQQYCIAKAAHVAHIPPGVDLASVAPILCAGITVYKALKESNARPGQTVAIVGAGGGLGTLAIQFAKAMGVRVLAIDGGSEKGELCKKLGARTYIDFETAKDIVTDVKAETDEHAGPNAVLLIAPFEKPFQQACEYIRPRGTIVAIGMPADAILRAPVFETVVKMITIKGSYVGNRRDTAEAIQFFARGLVSAPLELMGLSQLQEIFERLRAGKVAGRIVVDTSK</sequence>
<dbReference type="VEuPathDB" id="FungiDB:GMDG_06068"/>
<proteinExistence type="inferred from homology"/>
<dbReference type="InterPro" id="IPR036291">
    <property type="entry name" value="NAD(P)-bd_dom_sf"/>
</dbReference>
<evidence type="ECO:0000256" key="4">
    <source>
        <dbReference type="ARBA" id="ARBA00022833"/>
    </source>
</evidence>
<keyword evidence="3" id="KW-0479">Metal-binding</keyword>
<keyword evidence="4" id="KW-0862">Zinc</keyword>
<evidence type="ECO:0000256" key="2">
    <source>
        <dbReference type="ARBA" id="ARBA00008072"/>
    </source>
</evidence>
<dbReference type="GeneID" id="36291675"/>
<dbReference type="SUPFAM" id="SSF50129">
    <property type="entry name" value="GroES-like"/>
    <property type="match status" value="1"/>
</dbReference>
<dbReference type="OrthoDB" id="1879366at2759"/>
<dbReference type="Proteomes" id="UP000077154">
    <property type="component" value="Unassembled WGS sequence"/>
</dbReference>
<dbReference type="Gene3D" id="3.90.180.10">
    <property type="entry name" value="Medium-chain alcohol dehydrogenases, catalytic domain"/>
    <property type="match status" value="1"/>
</dbReference>
<dbReference type="InterPro" id="IPR011032">
    <property type="entry name" value="GroES-like_sf"/>
</dbReference>
<dbReference type="EMBL" id="KV441414">
    <property type="protein sequence ID" value="OAF54870.1"/>
    <property type="molecule type" value="Genomic_DNA"/>
</dbReference>